<accession>W2H0I3</accession>
<protein>
    <submittedName>
        <fullName evidence="1">Uncharacterized protein</fullName>
    </submittedName>
</protein>
<name>W2H0I3_PHYNI</name>
<sequence>VMMEPRMPALKDTFSRSSNQGCHELGQHTFYSEIIRQVDNFGFGRCNTWIVASSTPTETLNEHVVAATQMHSERMVCVAYKPAT</sequence>
<dbReference type="Proteomes" id="UP000053236">
    <property type="component" value="Unassembled WGS sequence"/>
</dbReference>
<dbReference type="EMBL" id="KI685806">
    <property type="protein sequence ID" value="ETK88788.1"/>
    <property type="molecule type" value="Genomic_DNA"/>
</dbReference>
<reference evidence="1" key="1">
    <citation type="submission" date="2013-11" db="EMBL/GenBank/DDBJ databases">
        <title>The Genome Sequence of Phytophthora parasitica CJ02B3.</title>
        <authorList>
            <consortium name="The Broad Institute Genomics Platform"/>
            <person name="Russ C."/>
            <person name="Tyler B."/>
            <person name="Panabieres F."/>
            <person name="Shan W."/>
            <person name="Tripathy S."/>
            <person name="Grunwald N."/>
            <person name="Machado M."/>
            <person name="Johnson C.S."/>
            <person name="Arredondo F."/>
            <person name="Hong C."/>
            <person name="Coffey M."/>
            <person name="Young S.K."/>
            <person name="Zeng Q."/>
            <person name="Gargeya S."/>
            <person name="Fitzgerald M."/>
            <person name="Abouelleil A."/>
            <person name="Alvarado L."/>
            <person name="Chapman S.B."/>
            <person name="Gainer-Dewar J."/>
            <person name="Goldberg J."/>
            <person name="Griggs A."/>
            <person name="Gujja S."/>
            <person name="Hansen M."/>
            <person name="Howarth C."/>
            <person name="Imamovic A."/>
            <person name="Ireland A."/>
            <person name="Larimer J."/>
            <person name="McCowan C."/>
            <person name="Murphy C."/>
            <person name="Pearson M."/>
            <person name="Poon T.W."/>
            <person name="Priest M."/>
            <person name="Roberts A."/>
            <person name="Saif S."/>
            <person name="Shea T."/>
            <person name="Sykes S."/>
            <person name="Wortman J."/>
            <person name="Nusbaum C."/>
            <person name="Birren B."/>
        </authorList>
    </citation>
    <scope>NUCLEOTIDE SEQUENCE [LARGE SCALE GENOMIC DNA]</scope>
    <source>
        <strain evidence="1">CJ02B3</strain>
    </source>
</reference>
<evidence type="ECO:0000313" key="1">
    <source>
        <dbReference type="EMBL" id="ETK88788.1"/>
    </source>
</evidence>
<gene>
    <name evidence="1" type="ORF">L915_07004</name>
</gene>
<organism evidence="1">
    <name type="scientific">Phytophthora nicotianae</name>
    <name type="common">Potato buckeye rot agent</name>
    <name type="synonym">Phytophthora parasitica</name>
    <dbReference type="NCBI Taxonomy" id="4792"/>
    <lineage>
        <taxon>Eukaryota</taxon>
        <taxon>Sar</taxon>
        <taxon>Stramenopiles</taxon>
        <taxon>Oomycota</taxon>
        <taxon>Peronosporomycetes</taxon>
        <taxon>Peronosporales</taxon>
        <taxon>Peronosporaceae</taxon>
        <taxon>Phytophthora</taxon>
    </lineage>
</organism>
<dbReference type="AlphaFoldDB" id="W2H0I3"/>
<feature type="non-terminal residue" evidence="1">
    <location>
        <position position="1"/>
    </location>
</feature>
<proteinExistence type="predicted"/>